<dbReference type="Gene3D" id="3.30.1360.40">
    <property type="match status" value="1"/>
</dbReference>
<dbReference type="RefSeq" id="WP_091495458.1">
    <property type="nucleotide sequence ID" value="NZ_FODJ01000002.1"/>
</dbReference>
<evidence type="ECO:0000256" key="2">
    <source>
        <dbReference type="ARBA" id="ARBA00022801"/>
    </source>
</evidence>
<dbReference type="NCBIfam" id="TIGR00370">
    <property type="entry name" value="5-oxoprolinase subunit PxpB"/>
    <property type="match status" value="1"/>
</dbReference>
<dbReference type="PANTHER" id="PTHR34698:SF2">
    <property type="entry name" value="5-OXOPROLINASE SUBUNIT B"/>
    <property type="match status" value="1"/>
</dbReference>
<proteinExistence type="predicted"/>
<dbReference type="EMBL" id="FODJ01000002">
    <property type="protein sequence ID" value="SEN89692.1"/>
    <property type="molecule type" value="Genomic_DNA"/>
</dbReference>
<evidence type="ECO:0000256" key="1">
    <source>
        <dbReference type="ARBA" id="ARBA00022741"/>
    </source>
</evidence>
<dbReference type="Gene3D" id="2.40.100.10">
    <property type="entry name" value="Cyclophilin-like"/>
    <property type="match status" value="1"/>
</dbReference>
<dbReference type="SUPFAM" id="SSF160467">
    <property type="entry name" value="PH0987 N-terminal domain-like"/>
    <property type="match status" value="1"/>
</dbReference>
<dbReference type="InterPro" id="IPR003833">
    <property type="entry name" value="CT_C_D"/>
</dbReference>
<dbReference type="GO" id="GO:0016787">
    <property type="term" value="F:hydrolase activity"/>
    <property type="evidence" value="ECO:0007669"/>
    <property type="project" value="UniProtKB-KW"/>
</dbReference>
<accession>A0A1H8K9K0</accession>
<dbReference type="Pfam" id="PF02682">
    <property type="entry name" value="CT_C_D"/>
    <property type="match status" value="1"/>
</dbReference>
<dbReference type="AlphaFoldDB" id="A0A1H8K9K0"/>
<protein>
    <submittedName>
        <fullName evidence="5">Sensor histidine kinase inhibitor, KipI family</fullName>
    </submittedName>
</protein>
<evidence type="ECO:0000313" key="6">
    <source>
        <dbReference type="Proteomes" id="UP000199300"/>
    </source>
</evidence>
<dbReference type="InterPro" id="IPR010016">
    <property type="entry name" value="PxpB"/>
</dbReference>
<evidence type="ECO:0000259" key="4">
    <source>
        <dbReference type="SMART" id="SM00796"/>
    </source>
</evidence>
<dbReference type="InterPro" id="IPR029000">
    <property type="entry name" value="Cyclophilin-like_dom_sf"/>
</dbReference>
<keyword evidence="1" id="KW-0547">Nucleotide-binding</keyword>
<evidence type="ECO:0000256" key="3">
    <source>
        <dbReference type="ARBA" id="ARBA00022840"/>
    </source>
</evidence>
<dbReference type="PANTHER" id="PTHR34698">
    <property type="entry name" value="5-OXOPROLINASE SUBUNIT B"/>
    <property type="match status" value="1"/>
</dbReference>
<dbReference type="STRING" id="872970.SAMN04488134_102220"/>
<dbReference type="SUPFAM" id="SSF50891">
    <property type="entry name" value="Cyclophilin-like"/>
    <property type="match status" value="1"/>
</dbReference>
<keyword evidence="3" id="KW-0067">ATP-binding</keyword>
<keyword evidence="6" id="KW-1185">Reference proteome</keyword>
<gene>
    <name evidence="5" type="ORF">SAMN04488134_102220</name>
</gene>
<name>A0A1H8K9K0_9BACI</name>
<evidence type="ECO:0000313" key="5">
    <source>
        <dbReference type="EMBL" id="SEN89692.1"/>
    </source>
</evidence>
<keyword evidence="2" id="KW-0378">Hydrolase</keyword>
<sequence>MKPVIYPEGDHAIHIRFKAQIDPALNARVHDLTARLRTAAIIGVQTIIPSFRTITVVYNPLLIKLAKLISQVEPLLKIDLSTSAKPKKIITIPVCYDKAFAYDLAELANYNKLSIDEVIKRHSQTNYLIYLLGFLPGFAYLGGLDPQLAMPRLDSPRVKIPAGSVGIAGHQTGIYPVESPGGWRIIGRTPIELFSMEREQPMLYEPGDYMRFIPIDKNQYHTISRAVKHNQYQCEIVWEER</sequence>
<organism evidence="5 6">
    <name type="scientific">Amphibacillus marinus</name>
    <dbReference type="NCBI Taxonomy" id="872970"/>
    <lineage>
        <taxon>Bacteria</taxon>
        <taxon>Bacillati</taxon>
        <taxon>Bacillota</taxon>
        <taxon>Bacilli</taxon>
        <taxon>Bacillales</taxon>
        <taxon>Bacillaceae</taxon>
        <taxon>Amphibacillus</taxon>
    </lineage>
</organism>
<dbReference type="GO" id="GO:0005524">
    <property type="term" value="F:ATP binding"/>
    <property type="evidence" value="ECO:0007669"/>
    <property type="project" value="UniProtKB-KW"/>
</dbReference>
<reference evidence="5 6" key="1">
    <citation type="submission" date="2016-10" db="EMBL/GenBank/DDBJ databases">
        <authorList>
            <person name="de Groot N.N."/>
        </authorList>
    </citation>
    <scope>NUCLEOTIDE SEQUENCE [LARGE SCALE GENOMIC DNA]</scope>
    <source>
        <strain evidence="5 6">CGMCC 1.10434</strain>
    </source>
</reference>
<dbReference type="OrthoDB" id="9778567at2"/>
<feature type="domain" description="Carboxyltransferase" evidence="4">
    <location>
        <begin position="3"/>
        <end position="204"/>
    </location>
</feature>
<dbReference type="SMART" id="SM00796">
    <property type="entry name" value="AHS1"/>
    <property type="match status" value="1"/>
</dbReference>
<dbReference type="Proteomes" id="UP000199300">
    <property type="component" value="Unassembled WGS sequence"/>
</dbReference>